<dbReference type="InterPro" id="IPR036526">
    <property type="entry name" value="C-N_Hydrolase_sf"/>
</dbReference>
<dbReference type="PROSITE" id="PS50263">
    <property type="entry name" value="CN_HYDROLASE"/>
    <property type="match status" value="1"/>
</dbReference>
<dbReference type="PANTHER" id="PTHR46044:SF1">
    <property type="entry name" value="CN HYDROLASE DOMAIN-CONTAINING PROTEIN"/>
    <property type="match status" value="1"/>
</dbReference>
<evidence type="ECO:0000256" key="2">
    <source>
        <dbReference type="PROSITE-ProRule" id="PRU10139"/>
    </source>
</evidence>
<reference evidence="4 5" key="1">
    <citation type="submission" date="2019-03" db="EMBL/GenBank/DDBJ databases">
        <title>The genome sequence of a newly discovered highly antifungal drug resistant Aspergillus species, Aspergillus tanneri NIH 1004.</title>
        <authorList>
            <person name="Mounaud S."/>
            <person name="Singh I."/>
            <person name="Joardar V."/>
            <person name="Pakala S."/>
            <person name="Pakala S."/>
            <person name="Venepally P."/>
            <person name="Hoover J."/>
            <person name="Nierman W."/>
            <person name="Chung J."/>
            <person name="Losada L."/>
        </authorList>
    </citation>
    <scope>NUCLEOTIDE SEQUENCE [LARGE SCALE GENOMIC DNA]</scope>
    <source>
        <strain evidence="4 5">NIH1004</strain>
    </source>
</reference>
<proteinExistence type="inferred from homology"/>
<dbReference type="GO" id="GO:0000257">
    <property type="term" value="F:nitrilase activity"/>
    <property type="evidence" value="ECO:0007669"/>
    <property type="project" value="UniProtKB-ARBA"/>
</dbReference>
<dbReference type="Pfam" id="PF00795">
    <property type="entry name" value="CN_hydrolase"/>
    <property type="match status" value="1"/>
</dbReference>
<evidence type="ECO:0000259" key="3">
    <source>
        <dbReference type="PROSITE" id="PS50263"/>
    </source>
</evidence>
<feature type="domain" description="CN hydrolase" evidence="3">
    <location>
        <begin position="4"/>
        <end position="260"/>
    </location>
</feature>
<dbReference type="AlphaFoldDB" id="A0A4S3J5Z1"/>
<dbReference type="GO" id="GO:0016836">
    <property type="term" value="F:hydro-lyase activity"/>
    <property type="evidence" value="ECO:0007669"/>
    <property type="project" value="UniProtKB-ARBA"/>
</dbReference>
<protein>
    <recommendedName>
        <fullName evidence="3">CN hydrolase domain-containing protein</fullName>
    </recommendedName>
</protein>
<comment type="similarity">
    <text evidence="1">Belongs to the carbon-nitrogen hydrolase superfamily. Nitrilase family.</text>
</comment>
<gene>
    <name evidence="4" type="ORF">EYZ11_010306</name>
</gene>
<name>A0A4S3J5Z1_9EURO</name>
<dbReference type="Gene3D" id="3.60.110.10">
    <property type="entry name" value="Carbon-nitrogen hydrolase"/>
    <property type="match status" value="1"/>
</dbReference>
<dbReference type="STRING" id="1220188.A0A4S3J5Z1"/>
<evidence type="ECO:0000256" key="1">
    <source>
        <dbReference type="ARBA" id="ARBA00008129"/>
    </source>
</evidence>
<dbReference type="InterPro" id="IPR003010">
    <property type="entry name" value="C-N_Hydrolase"/>
</dbReference>
<dbReference type="Proteomes" id="UP000308092">
    <property type="component" value="Unassembled WGS sequence"/>
</dbReference>
<organism evidence="4 5">
    <name type="scientific">Aspergillus tanneri</name>
    <dbReference type="NCBI Taxonomy" id="1220188"/>
    <lineage>
        <taxon>Eukaryota</taxon>
        <taxon>Fungi</taxon>
        <taxon>Dikarya</taxon>
        <taxon>Ascomycota</taxon>
        <taxon>Pezizomycotina</taxon>
        <taxon>Eurotiomycetes</taxon>
        <taxon>Eurotiomycetidae</taxon>
        <taxon>Eurotiales</taxon>
        <taxon>Aspergillaceae</taxon>
        <taxon>Aspergillus</taxon>
        <taxon>Aspergillus subgen. Circumdati</taxon>
    </lineage>
</organism>
<dbReference type="VEuPathDB" id="FungiDB:EYZ11_010306"/>
<evidence type="ECO:0000313" key="4">
    <source>
        <dbReference type="EMBL" id="THC90225.1"/>
    </source>
</evidence>
<dbReference type="SUPFAM" id="SSF56317">
    <property type="entry name" value="Carbon-nitrogen hydrolase"/>
    <property type="match status" value="1"/>
</dbReference>
<dbReference type="PROSITE" id="PS00920">
    <property type="entry name" value="NITRIL_CHT_1"/>
    <property type="match status" value="1"/>
</dbReference>
<sequence length="296" mass="32246">MSKIILAVSQSRTQSTLSATLTSLSSITQKASARGVHLILFPEAYLGGYPRTCSFGSSVGAREPHGRDQFLSYFQSAVDLGDTPSGGGDDWLQRKLPLGEGKYRGDGTREKLEEIARDTGTGTERLIWAQGSPSTLKAITTHLNKVPVTLAAAICWENYMPLLRQSLYAQNVNIYLAPTADARETWLALMRTVAFEGRAFVLSANQCVKHNELPDWITAEYISRGGSCIVDPQGQVLAGPIWEVSADDVDEGLLVAEIDILDCERGRLDLDVAGSYSRSDAFKLHVEGLDLNPPPF</sequence>
<comment type="caution">
    <text evidence="4">The sequence shown here is derived from an EMBL/GenBank/DDBJ whole genome shotgun (WGS) entry which is preliminary data.</text>
</comment>
<feature type="active site" description="Proton acceptor" evidence="2">
    <location>
        <position position="43"/>
    </location>
</feature>
<dbReference type="InterPro" id="IPR044149">
    <property type="entry name" value="Nitrilases_CHs"/>
</dbReference>
<accession>A0A4S3J5Z1</accession>
<dbReference type="EMBL" id="SOSA01000544">
    <property type="protein sequence ID" value="THC90225.1"/>
    <property type="molecule type" value="Genomic_DNA"/>
</dbReference>
<evidence type="ECO:0000313" key="5">
    <source>
        <dbReference type="Proteomes" id="UP000308092"/>
    </source>
</evidence>
<dbReference type="PANTHER" id="PTHR46044">
    <property type="entry name" value="NITRILASE"/>
    <property type="match status" value="1"/>
</dbReference>
<keyword evidence="5" id="KW-1185">Reference proteome</keyword>
<dbReference type="InterPro" id="IPR000132">
    <property type="entry name" value="Nitrilase/CN_hydratase_CS"/>
</dbReference>